<dbReference type="Pfam" id="PF05100">
    <property type="entry name" value="Phage_tail_L"/>
    <property type="match status" value="1"/>
</dbReference>
<dbReference type="NCBIfam" id="TIGR01600">
    <property type="entry name" value="phage_tail_L"/>
    <property type="match status" value="1"/>
</dbReference>
<dbReference type="Proteomes" id="UP000487117">
    <property type="component" value="Unassembled WGS sequence"/>
</dbReference>
<dbReference type="EMBL" id="WNDS01000002">
    <property type="protein sequence ID" value="KAF1016171.1"/>
    <property type="molecule type" value="Genomic_DNA"/>
</dbReference>
<evidence type="ECO:0000313" key="2">
    <source>
        <dbReference type="Proteomes" id="UP000487117"/>
    </source>
</evidence>
<dbReference type="AlphaFoldDB" id="A0A7V8FI59"/>
<accession>A0A7V8FI59</accession>
<dbReference type="InterPro" id="IPR006487">
    <property type="entry name" value="Phage_lambda_L"/>
</dbReference>
<proteinExistence type="predicted"/>
<organism evidence="1 2">
    <name type="scientific">Stenotrophomonas maltophilia</name>
    <name type="common">Pseudomonas maltophilia</name>
    <name type="synonym">Xanthomonas maltophilia</name>
    <dbReference type="NCBI Taxonomy" id="40324"/>
    <lineage>
        <taxon>Bacteria</taxon>
        <taxon>Pseudomonadati</taxon>
        <taxon>Pseudomonadota</taxon>
        <taxon>Gammaproteobacteria</taxon>
        <taxon>Lysobacterales</taxon>
        <taxon>Lysobacteraceae</taxon>
        <taxon>Stenotrophomonas</taxon>
        <taxon>Stenotrophomonas maltophilia group</taxon>
    </lineage>
</organism>
<evidence type="ECO:0000313" key="1">
    <source>
        <dbReference type="EMBL" id="KAF1016171.1"/>
    </source>
</evidence>
<gene>
    <name evidence="1" type="ORF">GAK31_01660</name>
</gene>
<protein>
    <recommendedName>
        <fullName evidence="3">Phage minor tail protein L</fullName>
    </recommendedName>
</protein>
<dbReference type="GO" id="GO:0030430">
    <property type="term" value="C:host cell cytoplasm"/>
    <property type="evidence" value="ECO:0007669"/>
    <property type="project" value="InterPro"/>
</dbReference>
<reference evidence="2" key="1">
    <citation type="journal article" date="2020" name="MBio">
        <title>Horizontal gene transfer to a defensive symbiont with a reduced genome amongst a multipartite beetle microbiome.</title>
        <authorList>
            <person name="Waterworth S.C."/>
            <person name="Florez L.V."/>
            <person name="Rees E.R."/>
            <person name="Hertweck C."/>
            <person name="Kaltenpoth M."/>
            <person name="Kwan J.C."/>
        </authorList>
    </citation>
    <scope>NUCLEOTIDE SEQUENCE [LARGE SCALE GENOMIC DNA]</scope>
</reference>
<comment type="caution">
    <text evidence="1">The sequence shown here is derived from an EMBL/GenBank/DDBJ whole genome shotgun (WGS) entry which is preliminary data.</text>
</comment>
<evidence type="ECO:0008006" key="3">
    <source>
        <dbReference type="Google" id="ProtNLM"/>
    </source>
</evidence>
<dbReference type="GO" id="GO:0046718">
    <property type="term" value="P:symbiont entry into host cell"/>
    <property type="evidence" value="ECO:0007669"/>
    <property type="project" value="InterPro"/>
</dbReference>
<name>A0A7V8FI59_STEMA</name>
<sequence>MITADAQQLEPGGRVTLFELDATALHADQLWFHQHLQTGVIWWQGQQYGAWPIEADGFGRTSDQQPAPKLKVGNIDGRIGVMCQLFDDLVGARIVRRQTLVKYLDAANFPEGNPTADPGEFFPDEIWFIERKVAETKEYVEFELATAIDLNGEVLPGRQIMSNVCTWLLRGGYRGPYCSYTGSAYFDINDNPVDDPGRDVCAGLVRSCKRRFGENNELPYGGFPAAGLVRT</sequence>
<dbReference type="GO" id="GO:0051536">
    <property type="term" value="F:iron-sulfur cluster binding"/>
    <property type="evidence" value="ECO:0007669"/>
    <property type="project" value="InterPro"/>
</dbReference>